<dbReference type="Proteomes" id="UP001501116">
    <property type="component" value="Unassembled WGS sequence"/>
</dbReference>
<keyword evidence="2" id="KW-0472">Membrane</keyword>
<gene>
    <name evidence="3" type="ORF">GCM10009754_73910</name>
</gene>
<protein>
    <recommendedName>
        <fullName evidence="5">Secreted protein</fullName>
    </recommendedName>
</protein>
<feature type="region of interest" description="Disordered" evidence="1">
    <location>
        <begin position="55"/>
        <end position="108"/>
    </location>
</feature>
<evidence type="ECO:0000256" key="2">
    <source>
        <dbReference type="SAM" id="Phobius"/>
    </source>
</evidence>
<sequence length="108" mass="12529">MRWDRLALYAVVVLSPPLAYGLFLLVYDYRVRRRHRRTVAARRITVADLLDRLNSEDGEESAVTPHRPRDEHELPPTCPGESASPELPRGWRWPSLDPDDVGRGDRWN</sequence>
<evidence type="ECO:0000313" key="3">
    <source>
        <dbReference type="EMBL" id="GAA1985509.1"/>
    </source>
</evidence>
<evidence type="ECO:0008006" key="5">
    <source>
        <dbReference type="Google" id="ProtNLM"/>
    </source>
</evidence>
<accession>A0ABP5DSA9</accession>
<evidence type="ECO:0000313" key="4">
    <source>
        <dbReference type="Proteomes" id="UP001501116"/>
    </source>
</evidence>
<keyword evidence="2" id="KW-0812">Transmembrane</keyword>
<dbReference type="EMBL" id="BAAANN010000042">
    <property type="protein sequence ID" value="GAA1985509.1"/>
    <property type="molecule type" value="Genomic_DNA"/>
</dbReference>
<keyword evidence="4" id="KW-1185">Reference proteome</keyword>
<keyword evidence="2" id="KW-1133">Transmembrane helix</keyword>
<proteinExistence type="predicted"/>
<organism evidence="3 4">
    <name type="scientific">Amycolatopsis minnesotensis</name>
    <dbReference type="NCBI Taxonomy" id="337894"/>
    <lineage>
        <taxon>Bacteria</taxon>
        <taxon>Bacillati</taxon>
        <taxon>Actinomycetota</taxon>
        <taxon>Actinomycetes</taxon>
        <taxon>Pseudonocardiales</taxon>
        <taxon>Pseudonocardiaceae</taxon>
        <taxon>Amycolatopsis</taxon>
    </lineage>
</organism>
<name>A0ABP5DSA9_9PSEU</name>
<reference evidence="4" key="1">
    <citation type="journal article" date="2019" name="Int. J. Syst. Evol. Microbiol.">
        <title>The Global Catalogue of Microorganisms (GCM) 10K type strain sequencing project: providing services to taxonomists for standard genome sequencing and annotation.</title>
        <authorList>
            <consortium name="The Broad Institute Genomics Platform"/>
            <consortium name="The Broad Institute Genome Sequencing Center for Infectious Disease"/>
            <person name="Wu L."/>
            <person name="Ma J."/>
        </authorList>
    </citation>
    <scope>NUCLEOTIDE SEQUENCE [LARGE SCALE GENOMIC DNA]</scope>
    <source>
        <strain evidence="4">JCM 14545</strain>
    </source>
</reference>
<evidence type="ECO:0000256" key="1">
    <source>
        <dbReference type="SAM" id="MobiDB-lite"/>
    </source>
</evidence>
<comment type="caution">
    <text evidence="3">The sequence shown here is derived from an EMBL/GenBank/DDBJ whole genome shotgun (WGS) entry which is preliminary data.</text>
</comment>
<feature type="transmembrane region" description="Helical" evidence="2">
    <location>
        <begin position="6"/>
        <end position="27"/>
    </location>
</feature>